<feature type="transmembrane region" description="Helical" evidence="7">
    <location>
        <begin position="170"/>
        <end position="195"/>
    </location>
</feature>
<comment type="subunit">
    <text evidence="7">The complex comprises the extracytoplasmic solute receptor protein and the two transmembrane proteins.</text>
</comment>
<keyword evidence="3 7" id="KW-0997">Cell inner membrane</keyword>
<feature type="transmembrane region" description="Helical" evidence="7">
    <location>
        <begin position="408"/>
        <end position="436"/>
    </location>
</feature>
<evidence type="ECO:0000256" key="4">
    <source>
        <dbReference type="ARBA" id="ARBA00022692"/>
    </source>
</evidence>
<evidence type="ECO:0000313" key="9">
    <source>
        <dbReference type="EMBL" id="MDT8879609.1"/>
    </source>
</evidence>
<keyword evidence="4 7" id="KW-0812">Transmembrane</keyword>
<comment type="caution">
    <text evidence="7">Lacks conserved residue(s) required for the propagation of feature annotation.</text>
</comment>
<evidence type="ECO:0000259" key="8">
    <source>
        <dbReference type="Pfam" id="PF06808"/>
    </source>
</evidence>
<dbReference type="Proteomes" id="UP000199594">
    <property type="component" value="Unassembled WGS sequence"/>
</dbReference>
<organism evidence="10 11">
    <name type="scientific">Halomonas saccharevitans</name>
    <dbReference type="NCBI Taxonomy" id="416872"/>
    <lineage>
        <taxon>Bacteria</taxon>
        <taxon>Pseudomonadati</taxon>
        <taxon>Pseudomonadota</taxon>
        <taxon>Gammaproteobacteria</taxon>
        <taxon>Oceanospirillales</taxon>
        <taxon>Halomonadaceae</taxon>
        <taxon>Halomonas</taxon>
    </lineage>
</organism>
<reference evidence="9" key="3">
    <citation type="submission" date="2024-05" db="EMBL/GenBank/DDBJ databases">
        <title>Substrates and metabolic shifts associated with increased methane emissions in unrestored hypersaline salterns.</title>
        <authorList>
            <person name="Bueno De Mesquita C.P."/>
            <person name="Tringe S.G."/>
        </authorList>
    </citation>
    <scope>NUCLEOTIDE SEQUENCE</scope>
    <source>
        <strain evidence="9">I4</strain>
    </source>
</reference>
<reference evidence="10 11" key="1">
    <citation type="submission" date="2016-10" db="EMBL/GenBank/DDBJ databases">
        <authorList>
            <person name="de Groot N.N."/>
        </authorList>
    </citation>
    <scope>NUCLEOTIDE SEQUENCE [LARGE SCALE GENOMIC DNA]</scope>
    <source>
        <strain evidence="10 11">CGMCC 1.6493</strain>
    </source>
</reference>
<evidence type="ECO:0000256" key="6">
    <source>
        <dbReference type="ARBA" id="ARBA00023136"/>
    </source>
</evidence>
<dbReference type="PIRSF" id="PIRSF006066">
    <property type="entry name" value="HI0050"/>
    <property type="match status" value="1"/>
</dbReference>
<accession>A0A1I6XR55</accession>
<feature type="transmembrane region" description="Helical" evidence="7">
    <location>
        <begin position="284"/>
        <end position="308"/>
    </location>
</feature>
<feature type="transmembrane region" description="Helical" evidence="7">
    <location>
        <begin position="349"/>
        <end position="366"/>
    </location>
</feature>
<comment type="subcellular location">
    <subcellularLocation>
        <location evidence="1 7">Cell inner membrane</location>
        <topology evidence="1 7">Multi-pass membrane protein</topology>
    </subcellularLocation>
</comment>
<evidence type="ECO:0000256" key="1">
    <source>
        <dbReference type="ARBA" id="ARBA00004429"/>
    </source>
</evidence>
<feature type="transmembrane region" description="Helical" evidence="7">
    <location>
        <begin position="372"/>
        <end position="396"/>
    </location>
</feature>
<evidence type="ECO:0000313" key="10">
    <source>
        <dbReference type="EMBL" id="SFT40597.1"/>
    </source>
</evidence>
<evidence type="ECO:0000256" key="7">
    <source>
        <dbReference type="RuleBase" id="RU369079"/>
    </source>
</evidence>
<reference evidence="12" key="2">
    <citation type="submission" date="2023-07" db="EMBL/GenBank/DDBJ databases">
        <title>Substrates and metabolic shifts associated with increased methane emissions in unrestored hypersaline salterns.</title>
        <authorList>
            <person name="Bueno De Mesquita C.P."/>
            <person name="Tringe S.G."/>
        </authorList>
    </citation>
    <scope>NUCLEOTIDE SEQUENCE [LARGE SCALE GENOMIC DNA]</scope>
    <source>
        <strain evidence="12">I4</strain>
    </source>
</reference>
<feature type="transmembrane region" description="Helical" evidence="7">
    <location>
        <begin position="256"/>
        <end position="272"/>
    </location>
</feature>
<keyword evidence="5 7" id="KW-1133">Transmembrane helix</keyword>
<evidence type="ECO:0000256" key="3">
    <source>
        <dbReference type="ARBA" id="ARBA00022519"/>
    </source>
</evidence>
<name>A0A1I6XR55_9GAMM</name>
<dbReference type="OrthoDB" id="9796052at2"/>
<dbReference type="PANTHER" id="PTHR33362">
    <property type="entry name" value="SIALIC ACID TRAP TRANSPORTER PERMEASE PROTEIN SIAT-RELATED"/>
    <property type="match status" value="1"/>
</dbReference>
<dbReference type="GO" id="GO:0005886">
    <property type="term" value="C:plasma membrane"/>
    <property type="evidence" value="ECO:0007669"/>
    <property type="project" value="UniProtKB-SubCell"/>
</dbReference>
<keyword evidence="7" id="KW-0813">Transport</keyword>
<evidence type="ECO:0000313" key="12">
    <source>
        <dbReference type="Proteomes" id="UP001255917"/>
    </source>
</evidence>
<dbReference type="Pfam" id="PF06808">
    <property type="entry name" value="DctM"/>
    <property type="match status" value="1"/>
</dbReference>
<dbReference type="InterPro" id="IPR010656">
    <property type="entry name" value="DctM"/>
</dbReference>
<keyword evidence="12" id="KW-1185">Reference proteome</keyword>
<feature type="domain" description="TRAP C4-dicarboxylate transport system permease DctM subunit" evidence="8">
    <location>
        <begin position="9"/>
        <end position="432"/>
    </location>
</feature>
<proteinExistence type="inferred from homology"/>
<feature type="transmembrane region" description="Helical" evidence="7">
    <location>
        <begin position="140"/>
        <end position="164"/>
    </location>
</feature>
<dbReference type="InterPro" id="IPR004681">
    <property type="entry name" value="TRAP_DctM"/>
</dbReference>
<evidence type="ECO:0000256" key="5">
    <source>
        <dbReference type="ARBA" id="ARBA00022989"/>
    </source>
</evidence>
<dbReference type="AlphaFoldDB" id="A0A1I6XR55"/>
<sequence length="444" mass="46289">MTPDLWMLLAFAGLLIAGVPVAFSLGLSGAVGILAGLSPAMLATLGTNTYNGVAKYPLIAIPLFILTGLIFERAGVAARLVRFAQALIGPRHGGLAVVAVLVCMIMGGMSGSGPADAAAVAMVMLPSMTKAGYPKPFSATLIAASASTAILIPPSVALILYSIVVPGVDLRALFAAGLFPGILAGLALLGPAVLVSRRYRWEGNGWEGSGGEGGSQERAAARPQVGESFRQALPALFAPVLILGGLRSGLFTPTEAAVVAVTYGALVGLFLTREMRWRDLWELLGEAAVISGVVMLIIALAGIFAWAGTMLGTFRHLAEWIVGLTDNGTLLLVLIMLAVLLAGMVLDAISIYLIMMPILIPVMQHFDWNPVWFGILLAMNIAIGQFTPPVAVNLMVTTEVAKIRLEQTVGWALLFVAAMAAALALVALFPAIALWLPGVLGYNV</sequence>
<dbReference type="NCBIfam" id="TIGR00786">
    <property type="entry name" value="dctM"/>
    <property type="match status" value="1"/>
</dbReference>
<feature type="transmembrane region" description="Helical" evidence="7">
    <location>
        <begin position="320"/>
        <end position="342"/>
    </location>
</feature>
<feature type="transmembrane region" description="Helical" evidence="7">
    <location>
        <begin position="93"/>
        <end position="111"/>
    </location>
</feature>
<protein>
    <recommendedName>
        <fullName evidence="7">TRAP transporter large permease protein</fullName>
    </recommendedName>
</protein>
<keyword evidence="2" id="KW-1003">Cell membrane</keyword>
<dbReference type="EMBL" id="JAVXUR010000003">
    <property type="protein sequence ID" value="MDT8879609.1"/>
    <property type="molecule type" value="Genomic_DNA"/>
</dbReference>
<comment type="similarity">
    <text evidence="7">Belongs to the TRAP transporter large permease family.</text>
</comment>
<gene>
    <name evidence="9" type="ORF">RSO68_09010</name>
    <name evidence="10" type="ORF">SAMN04487956_10364</name>
</gene>
<comment type="function">
    <text evidence="7">Part of the tripartite ATP-independent periplasmic (TRAP) transport system.</text>
</comment>
<dbReference type="EMBL" id="FPAQ01000003">
    <property type="protein sequence ID" value="SFT40597.1"/>
    <property type="molecule type" value="Genomic_DNA"/>
</dbReference>
<keyword evidence="6 7" id="KW-0472">Membrane</keyword>
<dbReference type="Proteomes" id="UP001255917">
    <property type="component" value="Unassembled WGS sequence"/>
</dbReference>
<dbReference type="GO" id="GO:0022857">
    <property type="term" value="F:transmembrane transporter activity"/>
    <property type="evidence" value="ECO:0007669"/>
    <property type="project" value="UniProtKB-UniRule"/>
</dbReference>
<evidence type="ECO:0000313" key="11">
    <source>
        <dbReference type="Proteomes" id="UP000199594"/>
    </source>
</evidence>
<feature type="transmembrane region" description="Helical" evidence="7">
    <location>
        <begin position="59"/>
        <end position="81"/>
    </location>
</feature>
<dbReference type="RefSeq" id="WP_089846823.1">
    <property type="nucleotide sequence ID" value="NZ_FPAQ01000003.1"/>
</dbReference>
<evidence type="ECO:0000256" key="2">
    <source>
        <dbReference type="ARBA" id="ARBA00022475"/>
    </source>
</evidence>